<dbReference type="Proteomes" id="UP000193884">
    <property type="component" value="Unassembled WGS sequence"/>
</dbReference>
<gene>
    <name evidence="1" type="ORF">BST63_03820</name>
</gene>
<dbReference type="EMBL" id="NAFK01000124">
    <property type="protein sequence ID" value="OSJ34392.1"/>
    <property type="molecule type" value="Genomic_DNA"/>
</dbReference>
<accession>A0ABX3XB37</accession>
<comment type="caution">
    <text evidence="1">The sequence shown here is derived from an EMBL/GenBank/DDBJ whole genome shotgun (WGS) entry which is preliminary data.</text>
</comment>
<protein>
    <submittedName>
        <fullName evidence="1">Uncharacterized protein</fullName>
    </submittedName>
</protein>
<sequence length="72" mass="8016">MTADEPSWKMLIAFLTVIALSTVLLHAGHKPEIAIMPCFLLSMLMQGRLTELWLRPKSLAISQTGVLPVRPM</sequence>
<name>A0ABX3XB37_9BRAD</name>
<reference evidence="1 2" key="1">
    <citation type="submission" date="2017-03" db="EMBL/GenBank/DDBJ databases">
        <title>Whole genome sequences of fourteen strains of Bradyrhizobium canariense and one strain of Bradyrhizobium japonicum isolated from Lupinus (Papilionoideae: Genisteae) species in Algeria.</title>
        <authorList>
            <person name="Crovadore J."/>
            <person name="Chekireb D."/>
            <person name="Brachmann A."/>
            <person name="Chablais R."/>
            <person name="Cochard B."/>
            <person name="Lefort F."/>
        </authorList>
    </citation>
    <scope>NUCLEOTIDE SEQUENCE [LARGE SCALE GENOMIC DNA]</scope>
    <source>
        <strain evidence="1 2">UBMAN05</strain>
    </source>
</reference>
<evidence type="ECO:0000313" key="2">
    <source>
        <dbReference type="Proteomes" id="UP000193884"/>
    </source>
</evidence>
<evidence type="ECO:0000313" key="1">
    <source>
        <dbReference type="EMBL" id="OSJ34392.1"/>
    </source>
</evidence>
<organism evidence="1 2">
    <name type="scientific">Bradyrhizobium canariense</name>
    <dbReference type="NCBI Taxonomy" id="255045"/>
    <lineage>
        <taxon>Bacteria</taxon>
        <taxon>Pseudomonadati</taxon>
        <taxon>Pseudomonadota</taxon>
        <taxon>Alphaproteobacteria</taxon>
        <taxon>Hyphomicrobiales</taxon>
        <taxon>Nitrobacteraceae</taxon>
        <taxon>Bradyrhizobium</taxon>
    </lineage>
</organism>
<keyword evidence="2" id="KW-1185">Reference proteome</keyword>
<proteinExistence type="predicted"/>